<dbReference type="AlphaFoldDB" id="A0A1H2PMQ9"/>
<dbReference type="RefSeq" id="WP_091906602.1">
    <property type="nucleotide sequence ID" value="NZ_FNLO01000003.1"/>
</dbReference>
<dbReference type="Proteomes" id="UP000243719">
    <property type="component" value="Unassembled WGS sequence"/>
</dbReference>
<dbReference type="Pfam" id="PF07969">
    <property type="entry name" value="Amidohydro_3"/>
    <property type="match status" value="1"/>
</dbReference>
<dbReference type="GO" id="GO:0005737">
    <property type="term" value="C:cytoplasm"/>
    <property type="evidence" value="ECO:0007669"/>
    <property type="project" value="TreeGrafter"/>
</dbReference>
<dbReference type="Pfam" id="PF12890">
    <property type="entry name" value="DHOase"/>
    <property type="match status" value="1"/>
</dbReference>
<evidence type="ECO:0000256" key="2">
    <source>
        <dbReference type="ARBA" id="ARBA00022975"/>
    </source>
</evidence>
<dbReference type="InterPro" id="IPR032466">
    <property type="entry name" value="Metal_Hydrolase"/>
</dbReference>
<dbReference type="SUPFAM" id="SSF51556">
    <property type="entry name" value="Metallo-dependent hydrolases"/>
    <property type="match status" value="1"/>
</dbReference>
<protein>
    <submittedName>
        <fullName evidence="5">Dihydroorotase</fullName>
    </submittedName>
</protein>
<dbReference type="InterPro" id="IPR011059">
    <property type="entry name" value="Metal-dep_hydrolase_composite"/>
</dbReference>
<dbReference type="GO" id="GO:0004038">
    <property type="term" value="F:allantoinase activity"/>
    <property type="evidence" value="ECO:0007669"/>
    <property type="project" value="TreeGrafter"/>
</dbReference>
<dbReference type="InterPro" id="IPR024403">
    <property type="entry name" value="DHOase_cat"/>
</dbReference>
<dbReference type="Gene3D" id="3.20.20.140">
    <property type="entry name" value="Metal-dependent hydrolases"/>
    <property type="match status" value="1"/>
</dbReference>
<organism evidence="5 6">
    <name type="scientific">Chitinasiproducens palmae</name>
    <dbReference type="NCBI Taxonomy" id="1770053"/>
    <lineage>
        <taxon>Bacteria</taxon>
        <taxon>Pseudomonadati</taxon>
        <taxon>Pseudomonadota</taxon>
        <taxon>Betaproteobacteria</taxon>
        <taxon>Burkholderiales</taxon>
        <taxon>Burkholderiaceae</taxon>
        <taxon>Chitinasiproducens</taxon>
    </lineage>
</organism>
<evidence type="ECO:0000313" key="6">
    <source>
        <dbReference type="Proteomes" id="UP000243719"/>
    </source>
</evidence>
<dbReference type="OrthoDB" id="9803027at2"/>
<dbReference type="EMBL" id="FNLO01000003">
    <property type="protein sequence ID" value="SDV47849.1"/>
    <property type="molecule type" value="Genomic_DNA"/>
</dbReference>
<gene>
    <name evidence="5" type="ORF">SAMN05216551_103345</name>
</gene>
<dbReference type="InterPro" id="IPR050138">
    <property type="entry name" value="DHOase/Allantoinase_Hydrolase"/>
</dbReference>
<dbReference type="GO" id="GO:0006145">
    <property type="term" value="P:purine nucleobase catabolic process"/>
    <property type="evidence" value="ECO:0007669"/>
    <property type="project" value="TreeGrafter"/>
</dbReference>
<evidence type="ECO:0000313" key="5">
    <source>
        <dbReference type="EMBL" id="SDV47849.1"/>
    </source>
</evidence>
<dbReference type="SUPFAM" id="SSF51338">
    <property type="entry name" value="Composite domain of metallo-dependent hydrolases"/>
    <property type="match status" value="1"/>
</dbReference>
<proteinExistence type="predicted"/>
<evidence type="ECO:0000259" key="3">
    <source>
        <dbReference type="Pfam" id="PF07969"/>
    </source>
</evidence>
<dbReference type="GO" id="GO:0046872">
    <property type="term" value="F:metal ion binding"/>
    <property type="evidence" value="ECO:0007669"/>
    <property type="project" value="InterPro"/>
</dbReference>
<dbReference type="NCBIfam" id="TIGR00857">
    <property type="entry name" value="pyrC_multi"/>
    <property type="match status" value="1"/>
</dbReference>
<dbReference type="PANTHER" id="PTHR43668">
    <property type="entry name" value="ALLANTOINASE"/>
    <property type="match status" value="1"/>
</dbReference>
<dbReference type="CDD" id="cd01317">
    <property type="entry name" value="DHOase_IIa"/>
    <property type="match status" value="1"/>
</dbReference>
<reference evidence="6" key="1">
    <citation type="submission" date="2016-09" db="EMBL/GenBank/DDBJ databases">
        <authorList>
            <person name="Varghese N."/>
            <person name="Submissions S."/>
        </authorList>
    </citation>
    <scope>NUCLEOTIDE SEQUENCE [LARGE SCALE GENOMIC DNA]</scope>
    <source>
        <strain evidence="6">JS23</strain>
    </source>
</reference>
<dbReference type="InterPro" id="IPR004722">
    <property type="entry name" value="DHOase"/>
</dbReference>
<evidence type="ECO:0000256" key="1">
    <source>
        <dbReference type="ARBA" id="ARBA00022833"/>
    </source>
</evidence>
<keyword evidence="6" id="KW-1185">Reference proteome</keyword>
<dbReference type="InterPro" id="IPR013108">
    <property type="entry name" value="Amidohydro_3"/>
</dbReference>
<keyword evidence="2" id="KW-0665">Pyrimidine biosynthesis</keyword>
<dbReference type="GO" id="GO:0006221">
    <property type="term" value="P:pyrimidine nucleotide biosynthetic process"/>
    <property type="evidence" value="ECO:0007669"/>
    <property type="project" value="UniProtKB-KW"/>
</dbReference>
<evidence type="ECO:0000259" key="4">
    <source>
        <dbReference type="Pfam" id="PF12890"/>
    </source>
</evidence>
<feature type="domain" description="Dihydroorotase catalytic" evidence="4">
    <location>
        <begin position="53"/>
        <end position="236"/>
    </location>
</feature>
<dbReference type="NCBIfam" id="NF005791">
    <property type="entry name" value="PRK07627.1"/>
    <property type="match status" value="1"/>
</dbReference>
<keyword evidence="1" id="KW-0862">Zinc</keyword>
<dbReference type="Gene3D" id="2.30.40.10">
    <property type="entry name" value="Urease, subunit C, domain 1"/>
    <property type="match status" value="1"/>
</dbReference>
<accession>A0A1H2PMQ9</accession>
<dbReference type="PANTHER" id="PTHR43668:SF2">
    <property type="entry name" value="ALLANTOINASE"/>
    <property type="match status" value="1"/>
</dbReference>
<feature type="domain" description="Amidohydrolase 3" evidence="3">
    <location>
        <begin position="251"/>
        <end position="422"/>
    </location>
</feature>
<sequence length="425" mass="45042">MKIHIKGGRLLDPVAGSASQTDLYIAHGKIVARGDAPADFTVERTIDAAGLSVAPGLVDVCARLREPGNEHRATLHSEMAAAAAGGITSVVCPPDTDPPLDEPGLIDMLQFRARKLNGPRIYPLGALTVGLGGRVITEMVQLRDSGCVGFSQADQPLTDSKSLLRAMQYAKTHGFTVWLRPMDAALSADGVAASGAFASRLGLSGVPVAAETIALHTIFELMRTTGVSVHLSHVSSAAGIALVREAKAEGLPVTCDVTANHVHLCDVDIGYFDAQYRLDPPLRQVRDRDAIRDGLADGTIDVVCSDHTPLDDDHKLLPFAEASPGATGVELLLSLIVKWAQEAKLPLERALKPVTINAARLIGLAENACSVGGRADLCIFDPSAYWHVEPSRLVSQGHNTPFAGYELPGRVVATLVDGRIAYERT</sequence>
<dbReference type="STRING" id="1770053.SAMN05216551_103345"/>
<name>A0A1H2PMQ9_9BURK</name>
<dbReference type="GO" id="GO:0004151">
    <property type="term" value="F:dihydroorotase activity"/>
    <property type="evidence" value="ECO:0007669"/>
    <property type="project" value="InterPro"/>
</dbReference>